<keyword evidence="7" id="KW-1185">Reference proteome</keyword>
<sequence>MIAGSPGRHMLQSALRACRVRGICTTRHVRDKAPAVRRFWRSAAVDERNGKYVVTLDSRPIKTPDGTAVQLAPSQRLLAWLIAGEWEAQSEFIGAHSLPLTSLVCRSIDGLGDPAVRADVVDKLLKYFHTDSACLHEKYPRVLVELQQRHYVPIVEWARREYGIEISLTSDMFALQQTKEAADTLRSVLASFSPLKLAALEKATMAAKSLLIGLALVEHHVTAEDAAMAAQVETNSQTQLWGQLENAHDIENAALRQTLGASACATIGA</sequence>
<dbReference type="InterPro" id="IPR011419">
    <property type="entry name" value="ATP12_ATP_synth-F1-assembly"/>
</dbReference>
<dbReference type="AlphaFoldDB" id="A0A9W8H4Q9"/>
<comment type="caution">
    <text evidence="6">The sequence shown here is derived from an EMBL/GenBank/DDBJ whole genome shotgun (WGS) entry which is preliminary data.</text>
</comment>
<proteinExistence type="inferred from homology"/>
<accession>A0A9W8H4Q9</accession>
<dbReference type="GO" id="GO:0033615">
    <property type="term" value="P:mitochondrial proton-transporting ATP synthase complex assembly"/>
    <property type="evidence" value="ECO:0007669"/>
    <property type="project" value="TreeGrafter"/>
</dbReference>
<protein>
    <submittedName>
        <fullName evidence="6">Chaperone</fullName>
    </submittedName>
</protein>
<dbReference type="InterPro" id="IPR023335">
    <property type="entry name" value="ATP12_ortho_dom_sf"/>
</dbReference>
<dbReference type="Gene3D" id="1.10.3580.10">
    <property type="entry name" value="ATP12 ATPase"/>
    <property type="match status" value="1"/>
</dbReference>
<comment type="subcellular location">
    <subcellularLocation>
        <location evidence="1">Mitochondrion</location>
    </subcellularLocation>
</comment>
<dbReference type="PANTHER" id="PTHR21013:SF10">
    <property type="entry name" value="ATP SYNTHASE MITOCHONDRIAL F1 COMPLEX ASSEMBLY FACTOR 2"/>
    <property type="match status" value="1"/>
</dbReference>
<keyword evidence="3" id="KW-0809">Transit peptide</keyword>
<evidence type="ECO:0000313" key="7">
    <source>
        <dbReference type="Proteomes" id="UP001140011"/>
    </source>
</evidence>
<comment type="similarity">
    <text evidence="2">Belongs to the ATP12 family.</text>
</comment>
<dbReference type="OrthoDB" id="5673at2759"/>
<name>A0A9W8H4Q9_9FUNG</name>
<evidence type="ECO:0000256" key="1">
    <source>
        <dbReference type="ARBA" id="ARBA00004173"/>
    </source>
</evidence>
<evidence type="ECO:0000256" key="4">
    <source>
        <dbReference type="ARBA" id="ARBA00023128"/>
    </source>
</evidence>
<dbReference type="EMBL" id="JANBUH010000025">
    <property type="protein sequence ID" value="KAJ2756491.1"/>
    <property type="molecule type" value="Genomic_DNA"/>
</dbReference>
<dbReference type="Pfam" id="PF07542">
    <property type="entry name" value="ATP12"/>
    <property type="match status" value="1"/>
</dbReference>
<dbReference type="InterPro" id="IPR042272">
    <property type="entry name" value="ATP12_ATP_synth-F1-assembly_N"/>
</dbReference>
<keyword evidence="4" id="KW-0496">Mitochondrion</keyword>
<dbReference type="SUPFAM" id="SSF160909">
    <property type="entry name" value="ATP12-like"/>
    <property type="match status" value="1"/>
</dbReference>
<dbReference type="PANTHER" id="PTHR21013">
    <property type="entry name" value="ATP SYNTHASE MITOCHONDRIAL F1 COMPLEX ASSEMBLY FACTOR 2/ATP12 PROTEIN, MITOCHONDRIAL PRECURSOR"/>
    <property type="match status" value="1"/>
</dbReference>
<gene>
    <name evidence="6" type="primary">atp12</name>
    <name evidence="6" type="ORF">GGI19_000829</name>
</gene>
<organism evidence="6 7">
    <name type="scientific">Coemansia pectinata</name>
    <dbReference type="NCBI Taxonomy" id="1052879"/>
    <lineage>
        <taxon>Eukaryota</taxon>
        <taxon>Fungi</taxon>
        <taxon>Fungi incertae sedis</taxon>
        <taxon>Zoopagomycota</taxon>
        <taxon>Kickxellomycotina</taxon>
        <taxon>Kickxellomycetes</taxon>
        <taxon>Kickxellales</taxon>
        <taxon>Kickxellaceae</taxon>
        <taxon>Coemansia</taxon>
    </lineage>
</organism>
<evidence type="ECO:0000313" key="6">
    <source>
        <dbReference type="EMBL" id="KAJ2756491.1"/>
    </source>
</evidence>
<dbReference type="GO" id="GO:0005739">
    <property type="term" value="C:mitochondrion"/>
    <property type="evidence" value="ECO:0007669"/>
    <property type="project" value="UniProtKB-SubCell"/>
</dbReference>
<evidence type="ECO:0000256" key="2">
    <source>
        <dbReference type="ARBA" id="ARBA00008231"/>
    </source>
</evidence>
<dbReference type="Gene3D" id="3.30.2180.10">
    <property type="entry name" value="ATP12-like"/>
    <property type="match status" value="1"/>
</dbReference>
<keyword evidence="5" id="KW-0143">Chaperone</keyword>
<reference evidence="6" key="1">
    <citation type="submission" date="2022-07" db="EMBL/GenBank/DDBJ databases">
        <title>Phylogenomic reconstructions and comparative analyses of Kickxellomycotina fungi.</title>
        <authorList>
            <person name="Reynolds N.K."/>
            <person name="Stajich J.E."/>
            <person name="Barry K."/>
            <person name="Grigoriev I.V."/>
            <person name="Crous P."/>
            <person name="Smith M.E."/>
        </authorList>
    </citation>
    <scope>NUCLEOTIDE SEQUENCE</scope>
    <source>
        <strain evidence="6">BCRC 34297</strain>
    </source>
</reference>
<evidence type="ECO:0000256" key="3">
    <source>
        <dbReference type="ARBA" id="ARBA00022946"/>
    </source>
</evidence>
<evidence type="ECO:0000256" key="5">
    <source>
        <dbReference type="ARBA" id="ARBA00023186"/>
    </source>
</evidence>
<dbReference type="Proteomes" id="UP001140011">
    <property type="component" value="Unassembled WGS sequence"/>
</dbReference>